<dbReference type="EMBL" id="CM000647">
    <property type="protein sequence ID" value="EED89400.1"/>
    <property type="molecule type" value="Genomic_DNA"/>
</dbReference>
<accession>B8C9W1</accession>
<dbReference type="Proteomes" id="UP000001449">
    <property type="component" value="Chromosome 12"/>
</dbReference>
<keyword evidence="3 5" id="KW-1133">Transmembrane helix</keyword>
<name>B8C9W1_THAPS</name>
<dbReference type="GeneID" id="7443220"/>
<evidence type="ECO:0000256" key="2">
    <source>
        <dbReference type="ARBA" id="ARBA00022692"/>
    </source>
</evidence>
<dbReference type="InterPro" id="IPR052706">
    <property type="entry name" value="Membrane-Transporter-like"/>
</dbReference>
<dbReference type="PaxDb" id="35128-Thaps263852"/>
<sequence length="323" mass="34970">MATQIPEAISFAYISKIDPFHALQTTWILNILTPLIGGRPGLLSSTSGFGAIILRHLVTNFGVNYIFYAVILSGILQVAFSICRIGQYLRILPPGITVGLVNGMCLLLYVLQLRYFKEYPTHEDTITNNTDMAMVTLLALAICYLLPRYTTALPSSLIALLVVSGANMAITWRTQWDAPTIGIFNDEYALPPVFNWTTLSAVIPAGVSLFCVSLIDTMVAINVVDKYTNSDSEQDRVFFGQGFSNCVAGFFGGMAGSGQAHQSLHSLKSGGVSSLSSFMAGVYMLIIMLIGYPVVAKVPLGATAGITLYLVRCCQRIPIVDIT</sequence>
<dbReference type="GO" id="GO:0016020">
    <property type="term" value="C:membrane"/>
    <property type="evidence" value="ECO:0007669"/>
    <property type="project" value="UniProtKB-SubCell"/>
</dbReference>
<dbReference type="HOGENOM" id="CLU_003182_7_3_1"/>
<evidence type="ECO:0000256" key="5">
    <source>
        <dbReference type="SAM" id="Phobius"/>
    </source>
</evidence>
<keyword evidence="2 5" id="KW-0812">Transmembrane</keyword>
<feature type="transmembrane region" description="Helical" evidence="5">
    <location>
        <begin position="65"/>
        <end position="83"/>
    </location>
</feature>
<reference evidence="7 8" key="1">
    <citation type="journal article" date="2004" name="Science">
        <title>The genome of the diatom Thalassiosira pseudonana: ecology, evolution, and metabolism.</title>
        <authorList>
            <person name="Armbrust E.V."/>
            <person name="Berges J.A."/>
            <person name="Bowler C."/>
            <person name="Green B.R."/>
            <person name="Martinez D."/>
            <person name="Putnam N.H."/>
            <person name="Zhou S."/>
            <person name="Allen A.E."/>
            <person name="Apt K.E."/>
            <person name="Bechner M."/>
            <person name="Brzezinski M.A."/>
            <person name="Chaal B.K."/>
            <person name="Chiovitti A."/>
            <person name="Davis A.K."/>
            <person name="Demarest M.S."/>
            <person name="Detter J.C."/>
            <person name="Glavina T."/>
            <person name="Goodstein D."/>
            <person name="Hadi M.Z."/>
            <person name="Hellsten U."/>
            <person name="Hildebrand M."/>
            <person name="Jenkins B.D."/>
            <person name="Jurka J."/>
            <person name="Kapitonov V.V."/>
            <person name="Kroger N."/>
            <person name="Lau W.W."/>
            <person name="Lane T.W."/>
            <person name="Larimer F.W."/>
            <person name="Lippmeier J.C."/>
            <person name="Lucas S."/>
            <person name="Medina M."/>
            <person name="Montsant A."/>
            <person name="Obornik M."/>
            <person name="Parker M.S."/>
            <person name="Palenik B."/>
            <person name="Pazour G.J."/>
            <person name="Richardson P.M."/>
            <person name="Rynearson T.A."/>
            <person name="Saito M.A."/>
            <person name="Schwartz D.C."/>
            <person name="Thamatrakoln K."/>
            <person name="Valentin K."/>
            <person name="Vardi A."/>
            <person name="Wilkerson F.P."/>
            <person name="Rokhsar D.S."/>
        </authorList>
    </citation>
    <scope>NUCLEOTIDE SEQUENCE [LARGE SCALE GENOMIC DNA]</scope>
    <source>
        <strain evidence="7 8">CCMP1335</strain>
    </source>
</reference>
<feature type="transmembrane region" description="Helical" evidence="5">
    <location>
        <begin position="196"/>
        <end position="224"/>
    </location>
</feature>
<dbReference type="PANTHER" id="PTHR43310">
    <property type="entry name" value="SULFATE TRANSPORTER YBAR-RELATED"/>
    <property type="match status" value="1"/>
</dbReference>
<gene>
    <name evidence="7" type="ORF">THAPSDRAFT_263852</name>
</gene>
<organism evidence="7 8">
    <name type="scientific">Thalassiosira pseudonana</name>
    <name type="common">Marine diatom</name>
    <name type="synonym">Cyclotella nana</name>
    <dbReference type="NCBI Taxonomy" id="35128"/>
    <lineage>
        <taxon>Eukaryota</taxon>
        <taxon>Sar</taxon>
        <taxon>Stramenopiles</taxon>
        <taxon>Ochrophyta</taxon>
        <taxon>Bacillariophyta</taxon>
        <taxon>Coscinodiscophyceae</taxon>
        <taxon>Thalassiosirophycidae</taxon>
        <taxon>Thalassiosirales</taxon>
        <taxon>Thalassiosiraceae</taxon>
        <taxon>Thalassiosira</taxon>
    </lineage>
</organism>
<protein>
    <submittedName>
        <fullName evidence="7">Sulfate permease</fullName>
    </submittedName>
</protein>
<proteinExistence type="predicted"/>
<dbReference type="InParanoid" id="B8C9W1"/>
<dbReference type="RefSeq" id="XP_002292939.1">
    <property type="nucleotide sequence ID" value="XM_002292903.1"/>
</dbReference>
<dbReference type="PANTHER" id="PTHR43310:SF1">
    <property type="entry name" value="SULFATE TRANSPORTER YBAR-RELATED"/>
    <property type="match status" value="1"/>
</dbReference>
<evidence type="ECO:0000313" key="8">
    <source>
        <dbReference type="Proteomes" id="UP000001449"/>
    </source>
</evidence>
<feature type="transmembrane region" description="Helical" evidence="5">
    <location>
        <begin position="275"/>
        <end position="295"/>
    </location>
</feature>
<dbReference type="Pfam" id="PF00916">
    <property type="entry name" value="Sulfate_transp"/>
    <property type="match status" value="1"/>
</dbReference>
<feature type="transmembrane region" description="Helical" evidence="5">
    <location>
        <begin position="236"/>
        <end position="255"/>
    </location>
</feature>
<evidence type="ECO:0000256" key="4">
    <source>
        <dbReference type="ARBA" id="ARBA00023136"/>
    </source>
</evidence>
<comment type="subcellular location">
    <subcellularLocation>
        <location evidence="1">Membrane</location>
        <topology evidence="1">Multi-pass membrane protein</topology>
    </subcellularLocation>
</comment>
<feature type="domain" description="SLC26A/SulP transporter" evidence="6">
    <location>
        <begin position="3"/>
        <end position="311"/>
    </location>
</feature>
<evidence type="ECO:0000259" key="6">
    <source>
        <dbReference type="Pfam" id="PF00916"/>
    </source>
</evidence>
<feature type="transmembrane region" description="Helical" evidence="5">
    <location>
        <begin position="157"/>
        <end position="176"/>
    </location>
</feature>
<keyword evidence="8" id="KW-1185">Reference proteome</keyword>
<keyword evidence="4 5" id="KW-0472">Membrane</keyword>
<feature type="transmembrane region" description="Helical" evidence="5">
    <location>
        <begin position="95"/>
        <end position="112"/>
    </location>
</feature>
<dbReference type="OMA" id="KEYPTHE"/>
<dbReference type="AlphaFoldDB" id="B8C9W1"/>
<feature type="non-terminal residue" evidence="7">
    <location>
        <position position="323"/>
    </location>
</feature>
<dbReference type="InterPro" id="IPR011547">
    <property type="entry name" value="SLC26A/SulP_dom"/>
</dbReference>
<dbReference type="eggNOG" id="ENOG502SWIV">
    <property type="taxonomic scope" value="Eukaryota"/>
</dbReference>
<dbReference type="KEGG" id="tps:THAPSDRAFT_263852"/>
<evidence type="ECO:0000313" key="7">
    <source>
        <dbReference type="EMBL" id="EED89400.1"/>
    </source>
</evidence>
<reference evidence="7 8" key="2">
    <citation type="journal article" date="2008" name="Nature">
        <title>The Phaeodactylum genome reveals the evolutionary history of diatom genomes.</title>
        <authorList>
            <person name="Bowler C."/>
            <person name="Allen A.E."/>
            <person name="Badger J.H."/>
            <person name="Grimwood J."/>
            <person name="Jabbari K."/>
            <person name="Kuo A."/>
            <person name="Maheswari U."/>
            <person name="Martens C."/>
            <person name="Maumus F."/>
            <person name="Otillar R.P."/>
            <person name="Rayko E."/>
            <person name="Salamov A."/>
            <person name="Vandepoele K."/>
            <person name="Beszteri B."/>
            <person name="Gruber A."/>
            <person name="Heijde M."/>
            <person name="Katinka M."/>
            <person name="Mock T."/>
            <person name="Valentin K."/>
            <person name="Verret F."/>
            <person name="Berges J.A."/>
            <person name="Brownlee C."/>
            <person name="Cadoret J.P."/>
            <person name="Chiovitti A."/>
            <person name="Choi C.J."/>
            <person name="Coesel S."/>
            <person name="De Martino A."/>
            <person name="Detter J.C."/>
            <person name="Durkin C."/>
            <person name="Falciatore A."/>
            <person name="Fournet J."/>
            <person name="Haruta M."/>
            <person name="Huysman M.J."/>
            <person name="Jenkins B.D."/>
            <person name="Jiroutova K."/>
            <person name="Jorgensen R.E."/>
            <person name="Joubert Y."/>
            <person name="Kaplan A."/>
            <person name="Kroger N."/>
            <person name="Kroth P.G."/>
            <person name="La Roche J."/>
            <person name="Lindquist E."/>
            <person name="Lommer M."/>
            <person name="Martin-Jezequel V."/>
            <person name="Lopez P.J."/>
            <person name="Lucas S."/>
            <person name="Mangogna M."/>
            <person name="McGinnis K."/>
            <person name="Medlin L.K."/>
            <person name="Montsant A."/>
            <person name="Oudot-Le Secq M.P."/>
            <person name="Napoli C."/>
            <person name="Obornik M."/>
            <person name="Parker M.S."/>
            <person name="Petit J.L."/>
            <person name="Porcel B.M."/>
            <person name="Poulsen N."/>
            <person name="Robison M."/>
            <person name="Rychlewski L."/>
            <person name="Rynearson T.A."/>
            <person name="Schmutz J."/>
            <person name="Shapiro H."/>
            <person name="Siaut M."/>
            <person name="Stanley M."/>
            <person name="Sussman M.R."/>
            <person name="Taylor A.R."/>
            <person name="Vardi A."/>
            <person name="von Dassow P."/>
            <person name="Vyverman W."/>
            <person name="Willis A."/>
            <person name="Wyrwicz L.S."/>
            <person name="Rokhsar D.S."/>
            <person name="Weissenbach J."/>
            <person name="Armbrust E.V."/>
            <person name="Green B.R."/>
            <person name="Van de Peer Y."/>
            <person name="Grigoriev I.V."/>
        </authorList>
    </citation>
    <scope>NUCLEOTIDE SEQUENCE [LARGE SCALE GENOMIC DNA]</scope>
    <source>
        <strain evidence="7 8">CCMP1335</strain>
    </source>
</reference>
<evidence type="ECO:0000256" key="1">
    <source>
        <dbReference type="ARBA" id="ARBA00004141"/>
    </source>
</evidence>
<feature type="transmembrane region" description="Helical" evidence="5">
    <location>
        <begin position="132"/>
        <end position="150"/>
    </location>
</feature>
<dbReference type="STRING" id="35128.B8C9W1"/>
<evidence type="ECO:0000256" key="3">
    <source>
        <dbReference type="ARBA" id="ARBA00022989"/>
    </source>
</evidence>